<evidence type="ECO:0000256" key="2">
    <source>
        <dbReference type="SAM" id="Phobius"/>
    </source>
</evidence>
<evidence type="ECO:0000256" key="1">
    <source>
        <dbReference type="SAM" id="MobiDB-lite"/>
    </source>
</evidence>
<dbReference type="OrthoDB" id="4868247at2"/>
<evidence type="ECO:0008006" key="5">
    <source>
        <dbReference type="Google" id="ProtNLM"/>
    </source>
</evidence>
<organism evidence="3 4">
    <name type="scientific">Kineosphaera limosa NBRC 100340</name>
    <dbReference type="NCBI Taxonomy" id="1184609"/>
    <lineage>
        <taxon>Bacteria</taxon>
        <taxon>Bacillati</taxon>
        <taxon>Actinomycetota</taxon>
        <taxon>Actinomycetes</taxon>
        <taxon>Micrococcales</taxon>
        <taxon>Dermatophilaceae</taxon>
        <taxon>Kineosphaera</taxon>
    </lineage>
</organism>
<keyword evidence="2" id="KW-0472">Membrane</keyword>
<accession>K6XBL4</accession>
<proteinExistence type="predicted"/>
<evidence type="ECO:0000313" key="3">
    <source>
        <dbReference type="EMBL" id="GAB96214.1"/>
    </source>
</evidence>
<evidence type="ECO:0000313" key="4">
    <source>
        <dbReference type="Proteomes" id="UP000008366"/>
    </source>
</evidence>
<keyword evidence="4" id="KW-1185">Reference proteome</keyword>
<keyword evidence="2" id="KW-1133">Transmembrane helix</keyword>
<reference evidence="3 4" key="1">
    <citation type="submission" date="2012-08" db="EMBL/GenBank/DDBJ databases">
        <title>Whole genome shotgun sequence of Kineosphaera limosa NBRC 100340.</title>
        <authorList>
            <person name="Yoshida I."/>
            <person name="Isaki S."/>
            <person name="Hosoyama A."/>
            <person name="Tsuchikane K."/>
            <person name="Katsumata H."/>
            <person name="Ando Y."/>
            <person name="Ohji S."/>
            <person name="Hamada M."/>
            <person name="Tamura T."/>
            <person name="Yamazoe A."/>
            <person name="Yamazaki S."/>
            <person name="Fujita N."/>
        </authorList>
    </citation>
    <scope>NUCLEOTIDE SEQUENCE [LARGE SCALE GENOMIC DNA]</scope>
    <source>
        <strain evidence="3 4">NBRC 100340</strain>
    </source>
</reference>
<dbReference type="RefSeq" id="WP_006592746.1">
    <property type="nucleotide sequence ID" value="NZ_BAHD01000033.1"/>
</dbReference>
<name>K6XBL4_9MICO</name>
<dbReference type="STRING" id="1184609.KILIM_033_00340"/>
<gene>
    <name evidence="3" type="ORF">KILIM_033_00340</name>
</gene>
<feature type="transmembrane region" description="Helical" evidence="2">
    <location>
        <begin position="40"/>
        <end position="60"/>
    </location>
</feature>
<protein>
    <recommendedName>
        <fullName evidence="5">GDYXXLXY domain-containing protein</fullName>
    </recommendedName>
</protein>
<dbReference type="EMBL" id="BAHD01000033">
    <property type="protein sequence ID" value="GAB96214.1"/>
    <property type="molecule type" value="Genomic_DNA"/>
</dbReference>
<feature type="region of interest" description="Disordered" evidence="1">
    <location>
        <begin position="1"/>
        <end position="21"/>
    </location>
</feature>
<dbReference type="Pfam" id="PF14345">
    <property type="entry name" value="GDYXXLXY"/>
    <property type="match status" value="1"/>
</dbReference>
<keyword evidence="2" id="KW-0812">Transmembrane</keyword>
<comment type="caution">
    <text evidence="3">The sequence shown here is derived from an EMBL/GenBank/DDBJ whole genome shotgun (WGS) entry which is preliminary data.</text>
</comment>
<sequence length="206" mass="21789">MSPSTSPSTTSDEPGPDAAAVPTAVPAAAPAQAPARRWRWLILALVVQLGLVGVAVAPQLQARFTGQEYRLRVAPIDPIDPFRGAYVALSYPDLPTSESMARDLAADPGTLSEAPSVGGHVRFVPLIRSGEVWRGAGVQRTRPDSGPYLTCRDRGWQLRCGIESWFVPQDRAAAIERAVGSGHAIAVVRIDSSGDAAIVDLLTDEG</sequence>
<dbReference type="AlphaFoldDB" id="K6XBL4"/>
<dbReference type="eggNOG" id="COG4929">
    <property type="taxonomic scope" value="Bacteria"/>
</dbReference>
<dbReference type="Proteomes" id="UP000008366">
    <property type="component" value="Unassembled WGS sequence"/>
</dbReference>
<dbReference type="InterPro" id="IPR025833">
    <property type="entry name" value="GDYXXLXY"/>
</dbReference>